<dbReference type="GO" id="GO:0008483">
    <property type="term" value="F:transaminase activity"/>
    <property type="evidence" value="ECO:0007669"/>
    <property type="project" value="UniProtKB-KW"/>
</dbReference>
<protein>
    <submittedName>
        <fullName evidence="2">Aminotransferase</fullName>
    </submittedName>
</protein>
<evidence type="ECO:0000256" key="1">
    <source>
        <dbReference type="SAM" id="SignalP"/>
    </source>
</evidence>
<accession>A0A059U284</accession>
<dbReference type="EMBL" id="KJ508014">
    <property type="protein sequence ID" value="AHZ46202.1"/>
    <property type="molecule type" value="Genomic_DNA"/>
</dbReference>
<evidence type="ECO:0000313" key="2">
    <source>
        <dbReference type="EMBL" id="AHZ46202.1"/>
    </source>
</evidence>
<feature type="signal peptide" evidence="1">
    <location>
        <begin position="1"/>
        <end position="27"/>
    </location>
</feature>
<dbReference type="AlphaFoldDB" id="A0A059U284"/>
<keyword evidence="1" id="KW-0732">Signal</keyword>
<name>A0A059U284_9BACT</name>
<dbReference type="Pfam" id="PF16267">
    <property type="entry name" value="DUF4920"/>
    <property type="match status" value="1"/>
</dbReference>
<dbReference type="InterPro" id="IPR032577">
    <property type="entry name" value="DUF4920"/>
</dbReference>
<reference evidence="2" key="1">
    <citation type="submission" date="2014-02" db="EMBL/GenBank/DDBJ databases">
        <title>Screening of novel PKS from marine sediment.</title>
        <authorList>
            <person name="Xie F."/>
            <person name="Fu C."/>
            <person name="Dai H."/>
            <person name="Zhang L."/>
        </authorList>
    </citation>
    <scope>NUCLEOTIDE SEQUENCE</scope>
</reference>
<sequence length="163" mass="17665">MTKPGTKRSRMGAWVAILLLSASAVGAETEGALPAGEDYGAGLTLEEITPLRDVVSRPELHVDRTLLLKGRIRDVCQKKGCWMVLADGESQMRVRFADYGFFVPKDSSGKDAYVEGRAAVKEISEKEARHYEAEASDGDPSKVHGPQRVVSFTATGVRLVSAE</sequence>
<proteinExistence type="predicted"/>
<keyword evidence="2" id="KW-0032">Aminotransferase</keyword>
<keyword evidence="2" id="KW-0808">Transferase</keyword>
<gene>
    <name evidence="2" type="ORF">1e16</name>
</gene>
<organism evidence="2">
    <name type="scientific">uncultured bacterium N27-1E</name>
    <dbReference type="NCBI Taxonomy" id="1497526"/>
    <lineage>
        <taxon>Bacteria</taxon>
        <taxon>environmental samples</taxon>
    </lineage>
</organism>
<feature type="chain" id="PRO_5001579968" evidence="1">
    <location>
        <begin position="28"/>
        <end position="163"/>
    </location>
</feature>